<accession>A0ABQ1KWT8</accession>
<evidence type="ECO:0000313" key="2">
    <source>
        <dbReference type="Proteomes" id="UP000597338"/>
    </source>
</evidence>
<dbReference type="PANTHER" id="PTHR16509">
    <property type="match status" value="1"/>
</dbReference>
<evidence type="ECO:0000313" key="1">
    <source>
        <dbReference type="EMBL" id="GGC13045.1"/>
    </source>
</evidence>
<dbReference type="InterPro" id="IPR029052">
    <property type="entry name" value="Metallo-depent_PP-like"/>
</dbReference>
<name>A0ABQ1KWT8_9SPHI</name>
<protein>
    <submittedName>
        <fullName evidence="1">Uncharacterized protein</fullName>
    </submittedName>
</protein>
<dbReference type="Proteomes" id="UP000597338">
    <property type="component" value="Unassembled WGS sequence"/>
</dbReference>
<sequence length="89" mass="10430">MKYIILNLLLSWLSPLLDNQDTIHEGQQPILSIGLIADVQYCDCNTHINRYYRKSLTKLHEAVDAFNQKDVDFVINLEDMKLQTHLSIW</sequence>
<dbReference type="RefSeq" id="WP_188746278.1">
    <property type="nucleotide sequence ID" value="NZ_BMIK01000001.1"/>
</dbReference>
<proteinExistence type="predicted"/>
<reference evidence="2" key="1">
    <citation type="journal article" date="2019" name="Int. J. Syst. Evol. Microbiol.">
        <title>The Global Catalogue of Microorganisms (GCM) 10K type strain sequencing project: providing services to taxonomists for standard genome sequencing and annotation.</title>
        <authorList>
            <consortium name="The Broad Institute Genomics Platform"/>
            <consortium name="The Broad Institute Genome Sequencing Center for Infectious Disease"/>
            <person name="Wu L."/>
            <person name="Ma J."/>
        </authorList>
    </citation>
    <scope>NUCLEOTIDE SEQUENCE [LARGE SCALE GENOMIC DNA]</scope>
    <source>
        <strain evidence="2">CGMCC 1.15342</strain>
    </source>
</reference>
<dbReference type="Gene3D" id="3.60.21.10">
    <property type="match status" value="1"/>
</dbReference>
<dbReference type="EMBL" id="BMIK01000001">
    <property type="protein sequence ID" value="GGC13045.1"/>
    <property type="molecule type" value="Genomic_DNA"/>
</dbReference>
<comment type="caution">
    <text evidence="1">The sequence shown here is derived from an EMBL/GenBank/DDBJ whole genome shotgun (WGS) entry which is preliminary data.</text>
</comment>
<organism evidence="1 2">
    <name type="scientific">Parapedobacter defluvii</name>
    <dbReference type="NCBI Taxonomy" id="2045106"/>
    <lineage>
        <taxon>Bacteria</taxon>
        <taxon>Pseudomonadati</taxon>
        <taxon>Bacteroidota</taxon>
        <taxon>Sphingobacteriia</taxon>
        <taxon>Sphingobacteriales</taxon>
        <taxon>Sphingobacteriaceae</taxon>
        <taxon>Parapedobacter</taxon>
    </lineage>
</organism>
<gene>
    <name evidence="1" type="ORF">GCM10011386_00860</name>
</gene>
<dbReference type="PANTHER" id="PTHR16509:SF1">
    <property type="entry name" value="MANGANESE-DEPENDENT ADP-RIBOSE_CDP-ALCOHOL DIPHOSPHATASE"/>
    <property type="match status" value="1"/>
</dbReference>
<keyword evidence="2" id="KW-1185">Reference proteome</keyword>